<gene>
    <name evidence="1" type="primary">UL8</name>
</gene>
<evidence type="ECO:0000313" key="1">
    <source>
        <dbReference type="EMBL" id="AAT79470.1"/>
    </source>
</evidence>
<dbReference type="GO" id="GO:0004386">
    <property type="term" value="F:helicase activity"/>
    <property type="evidence" value="ECO:0007669"/>
    <property type="project" value="UniProtKB-KW"/>
</dbReference>
<keyword evidence="1" id="KW-0547">Nucleotide-binding</keyword>
<feature type="non-terminal residue" evidence="1">
    <location>
        <position position="1"/>
    </location>
</feature>
<proteinExistence type="predicted"/>
<dbReference type="EMBL" id="AY571859">
    <property type="protein sequence ID" value="AAT79470.1"/>
    <property type="molecule type" value="Genomic_DNA"/>
</dbReference>
<name>Q697I9_9ALPH</name>
<sequence>ICAASLYSAWTRPGDQTTLVALFCLLCERDGRYSVEFSSIDISASDLRRGCKEETVLTPAKAASMAAEAAKPGSWPLASLGNASAWRAMHCNLLAALRLKLG</sequence>
<keyword evidence="1" id="KW-0067">ATP-binding</keyword>
<accession>Q697I9</accession>
<protein>
    <submittedName>
        <fullName evidence="1">DNA helicase-primase component</fullName>
    </submittedName>
</protein>
<reference evidence="1" key="2">
    <citation type="journal article" date="2005" name="Virus Genes">
        <title>Phylogenetic analysis of the DNA polymerase gene of a novel alphaherpesvirus isolated from an Indian Gyps vulture.</title>
        <authorList>
            <person name="Cardoso M."/>
            <person name="Hyatt A."/>
            <person name="Selleck P."/>
            <person name="Lowther S."/>
            <person name="Prakash V."/>
            <person name="Pain D."/>
            <person name="Cunningham A.A."/>
            <person name="Boyle D."/>
        </authorList>
    </citation>
    <scope>NUCLEOTIDE SEQUENCE</scope>
</reference>
<reference evidence="1" key="1">
    <citation type="submission" date="2004-03" db="EMBL/GenBank/DDBJ databases">
        <authorList>
            <person name="Cardoso M.J."/>
            <person name="Boyle D.B."/>
        </authorList>
    </citation>
    <scope>NUCLEOTIDE SEQUENCE</scope>
</reference>
<keyword evidence="1" id="KW-0347">Helicase</keyword>
<keyword evidence="1" id="KW-0378">Hydrolase</keyword>
<organism evidence="1">
    <name type="scientific">Vulture herpesvirus</name>
    <dbReference type="NCBI Taxonomy" id="285986"/>
    <lineage>
        <taxon>Viruses</taxon>
        <taxon>Duplodnaviria</taxon>
        <taxon>Heunggongvirae</taxon>
        <taxon>Peploviricota</taxon>
        <taxon>Herviviricetes</taxon>
        <taxon>Herpesvirales</taxon>
        <taxon>Orthoherpesviridae</taxon>
        <taxon>Alphaherpesvirinae</taxon>
    </lineage>
</organism>
<feature type="non-terminal residue" evidence="1">
    <location>
        <position position="102"/>
    </location>
</feature>